<feature type="region of interest" description="Disordered" evidence="1">
    <location>
        <begin position="49"/>
        <end position="72"/>
    </location>
</feature>
<accession>A0A4Y1QXC4</accession>
<dbReference type="AlphaFoldDB" id="A0A4Y1QXC4"/>
<protein>
    <submittedName>
        <fullName evidence="2">Uncharacterized protein</fullName>
    </submittedName>
</protein>
<gene>
    <name evidence="2" type="ORF">Prudu_005340</name>
</gene>
<organism evidence="2">
    <name type="scientific">Prunus dulcis</name>
    <name type="common">Almond</name>
    <name type="synonym">Amygdalus dulcis</name>
    <dbReference type="NCBI Taxonomy" id="3755"/>
    <lineage>
        <taxon>Eukaryota</taxon>
        <taxon>Viridiplantae</taxon>
        <taxon>Streptophyta</taxon>
        <taxon>Embryophyta</taxon>
        <taxon>Tracheophyta</taxon>
        <taxon>Spermatophyta</taxon>
        <taxon>Magnoliopsida</taxon>
        <taxon>eudicotyledons</taxon>
        <taxon>Gunneridae</taxon>
        <taxon>Pentapetalae</taxon>
        <taxon>rosids</taxon>
        <taxon>fabids</taxon>
        <taxon>Rosales</taxon>
        <taxon>Rosaceae</taxon>
        <taxon>Amygdaloideae</taxon>
        <taxon>Amygdaleae</taxon>
        <taxon>Prunus</taxon>
    </lineage>
</organism>
<evidence type="ECO:0000256" key="1">
    <source>
        <dbReference type="SAM" id="MobiDB-lite"/>
    </source>
</evidence>
<reference evidence="2" key="1">
    <citation type="journal article" date="2019" name="Science">
        <title>Mutation of a bHLH transcription factor allowed almond domestication.</title>
        <authorList>
            <person name="Sanchez-Perez R."/>
            <person name="Pavan S."/>
            <person name="Mazzeo R."/>
            <person name="Moldovan C."/>
            <person name="Aiese Cigliano R."/>
            <person name="Del Cueto J."/>
            <person name="Ricciardi F."/>
            <person name="Lotti C."/>
            <person name="Ricciardi L."/>
            <person name="Dicenta F."/>
            <person name="Lopez-Marques R.L."/>
            <person name="Lindberg Moller B."/>
        </authorList>
    </citation>
    <scope>NUCLEOTIDE SEQUENCE</scope>
</reference>
<feature type="non-terminal residue" evidence="2">
    <location>
        <position position="1"/>
    </location>
</feature>
<dbReference type="EMBL" id="AP019298">
    <property type="protein sequence ID" value="BBG96510.1"/>
    <property type="molecule type" value="Genomic_DNA"/>
</dbReference>
<sequence length="72" mass="7972">EPRLTIGDRGPTGPGSADLAVYRLVRLRAPEVQSTRMRDLRRGVEVRRIHHRPSRASAPPSKGDSAEFLAEV</sequence>
<evidence type="ECO:0000313" key="2">
    <source>
        <dbReference type="EMBL" id="BBG96510.1"/>
    </source>
</evidence>
<proteinExistence type="predicted"/>
<name>A0A4Y1QXC4_PRUDU</name>